<feature type="transmembrane region" description="Helical" evidence="1">
    <location>
        <begin position="125"/>
        <end position="146"/>
    </location>
</feature>
<sequence length="169" mass="17583">MRPTRPTATALAAAIATVLTTDALLHLFWSTGATWPAQDVTTLSYAVLGADVPFTPPVLLPLATMLLTGSALVVVRARLGRRTRIGRLLQAATLAVGCGTAVRGLAGVAWAFGVRAGLDDGAGDTFHWLNLALYTPLCLAMALAAFRLAATDGSTKNETATEEAPARVR</sequence>
<accession>A0ABV5RDF6</accession>
<dbReference type="Proteomes" id="UP001589710">
    <property type="component" value="Unassembled WGS sequence"/>
</dbReference>
<comment type="caution">
    <text evidence="2">The sequence shown here is derived from an EMBL/GenBank/DDBJ whole genome shotgun (WGS) entry which is preliminary data.</text>
</comment>
<feature type="transmembrane region" description="Helical" evidence="1">
    <location>
        <begin position="58"/>
        <end position="79"/>
    </location>
</feature>
<dbReference type="RefSeq" id="WP_345517605.1">
    <property type="nucleotide sequence ID" value="NZ_BAAAXD010000045.1"/>
</dbReference>
<protein>
    <submittedName>
        <fullName evidence="2">DUF3995 domain-containing protein</fullName>
    </submittedName>
</protein>
<feature type="transmembrane region" description="Helical" evidence="1">
    <location>
        <begin position="91"/>
        <end position="113"/>
    </location>
</feature>
<name>A0ABV5RDF6_9ACTN</name>
<organism evidence="2 3">
    <name type="scientific">Streptomyces yanii</name>
    <dbReference type="NCBI Taxonomy" id="78510"/>
    <lineage>
        <taxon>Bacteria</taxon>
        <taxon>Bacillati</taxon>
        <taxon>Actinomycetota</taxon>
        <taxon>Actinomycetes</taxon>
        <taxon>Kitasatosporales</taxon>
        <taxon>Streptomycetaceae</taxon>
        <taxon>Streptomyces</taxon>
    </lineage>
</organism>
<gene>
    <name evidence="2" type="ORF">ACFFTL_24485</name>
</gene>
<evidence type="ECO:0000313" key="2">
    <source>
        <dbReference type="EMBL" id="MFB9575361.1"/>
    </source>
</evidence>
<dbReference type="Pfam" id="PF13160">
    <property type="entry name" value="DUF3995"/>
    <property type="match status" value="1"/>
</dbReference>
<keyword evidence="3" id="KW-1185">Reference proteome</keyword>
<proteinExistence type="predicted"/>
<reference evidence="2 3" key="1">
    <citation type="submission" date="2024-09" db="EMBL/GenBank/DDBJ databases">
        <authorList>
            <person name="Sun Q."/>
            <person name="Mori K."/>
        </authorList>
    </citation>
    <scope>NUCLEOTIDE SEQUENCE [LARGE SCALE GENOMIC DNA]</scope>
    <source>
        <strain evidence="2 3">JCM 3331</strain>
    </source>
</reference>
<dbReference type="InterPro" id="IPR025058">
    <property type="entry name" value="DUF3995"/>
</dbReference>
<keyword evidence="1" id="KW-0472">Membrane</keyword>
<dbReference type="EMBL" id="JBHMCG010000098">
    <property type="protein sequence ID" value="MFB9575361.1"/>
    <property type="molecule type" value="Genomic_DNA"/>
</dbReference>
<evidence type="ECO:0000313" key="3">
    <source>
        <dbReference type="Proteomes" id="UP001589710"/>
    </source>
</evidence>
<keyword evidence="1" id="KW-0812">Transmembrane</keyword>
<evidence type="ECO:0000256" key="1">
    <source>
        <dbReference type="SAM" id="Phobius"/>
    </source>
</evidence>
<keyword evidence="1" id="KW-1133">Transmembrane helix</keyword>